<keyword evidence="1" id="KW-0812">Transmembrane</keyword>
<dbReference type="OrthoDB" id="2745134at2759"/>
<feature type="transmembrane region" description="Helical" evidence="1">
    <location>
        <begin position="156"/>
        <end position="178"/>
    </location>
</feature>
<name>A0A8H5FCT8_9AGAR</name>
<gene>
    <name evidence="3" type="ORF">D9611_008044</name>
</gene>
<reference evidence="3 4" key="1">
    <citation type="journal article" date="2020" name="ISME J.">
        <title>Uncovering the hidden diversity of litter-decomposition mechanisms in mushroom-forming fungi.</title>
        <authorList>
            <person name="Floudas D."/>
            <person name="Bentzer J."/>
            <person name="Ahren D."/>
            <person name="Johansson T."/>
            <person name="Persson P."/>
            <person name="Tunlid A."/>
        </authorList>
    </citation>
    <scope>NUCLEOTIDE SEQUENCE [LARGE SCALE GENOMIC DNA]</scope>
    <source>
        <strain evidence="3 4">CBS 175.51</strain>
    </source>
</reference>
<comment type="caution">
    <text evidence="3">The sequence shown here is derived from an EMBL/GenBank/DDBJ whole genome shotgun (WGS) entry which is preliminary data.</text>
</comment>
<accession>A0A8H5FCT8</accession>
<protein>
    <recommendedName>
        <fullName evidence="2">DUF6533 domain-containing protein</fullName>
    </recommendedName>
</protein>
<keyword evidence="1" id="KW-1133">Transmembrane helix</keyword>
<dbReference type="EMBL" id="JAACJK010000111">
    <property type="protein sequence ID" value="KAF5332081.1"/>
    <property type="molecule type" value="Genomic_DNA"/>
</dbReference>
<feature type="transmembrane region" description="Helical" evidence="1">
    <location>
        <begin position="106"/>
        <end position="128"/>
    </location>
</feature>
<organism evidence="3 4">
    <name type="scientific">Ephemerocybe angulata</name>
    <dbReference type="NCBI Taxonomy" id="980116"/>
    <lineage>
        <taxon>Eukaryota</taxon>
        <taxon>Fungi</taxon>
        <taxon>Dikarya</taxon>
        <taxon>Basidiomycota</taxon>
        <taxon>Agaricomycotina</taxon>
        <taxon>Agaricomycetes</taxon>
        <taxon>Agaricomycetidae</taxon>
        <taxon>Agaricales</taxon>
        <taxon>Agaricineae</taxon>
        <taxon>Psathyrellaceae</taxon>
        <taxon>Ephemerocybe</taxon>
    </lineage>
</organism>
<sequence length="309" mass="34709">MVSITQRYLNASAWTLLVYDYFLTFDSEVTTIWKSPWSIGIPLFYLNRYLPLIDEALLIYYGRSTDSARACEAIFKTQLWTTFVGGTACRVIIYLHACALWGRNRIVVFLLGGLLLATLSAWAAFIALQTANLDFLGVFDQPHATVHGCRLKVKVAYWQGIYISALATEAVTVAFMLVRGLQHVRQSRDSWVLTLYGNGIINVVVLNIPAMVKATILLAPLQRTMESILCSRLMFVILQRQKVLHISGTGTEGVFGTGHVEEPGIPNSREVLTSFEEYPRHWVADGVESQVSGRELSRRAAIGIYDQRW</sequence>
<dbReference type="InterPro" id="IPR045340">
    <property type="entry name" value="DUF6533"/>
</dbReference>
<evidence type="ECO:0000256" key="1">
    <source>
        <dbReference type="SAM" id="Phobius"/>
    </source>
</evidence>
<evidence type="ECO:0000313" key="3">
    <source>
        <dbReference type="EMBL" id="KAF5332081.1"/>
    </source>
</evidence>
<feature type="domain" description="DUF6533" evidence="2">
    <location>
        <begin position="8"/>
        <end position="53"/>
    </location>
</feature>
<dbReference type="AlphaFoldDB" id="A0A8H5FCT8"/>
<proteinExistence type="predicted"/>
<keyword evidence="4" id="KW-1185">Reference proteome</keyword>
<evidence type="ECO:0000313" key="4">
    <source>
        <dbReference type="Proteomes" id="UP000541558"/>
    </source>
</evidence>
<evidence type="ECO:0000259" key="2">
    <source>
        <dbReference type="Pfam" id="PF20151"/>
    </source>
</evidence>
<feature type="transmembrane region" description="Helical" evidence="1">
    <location>
        <begin position="190"/>
        <end position="212"/>
    </location>
</feature>
<dbReference type="Pfam" id="PF20151">
    <property type="entry name" value="DUF6533"/>
    <property type="match status" value="1"/>
</dbReference>
<keyword evidence="1" id="KW-0472">Membrane</keyword>
<dbReference type="Proteomes" id="UP000541558">
    <property type="component" value="Unassembled WGS sequence"/>
</dbReference>